<reference evidence="4 5" key="1">
    <citation type="submission" date="2016-04" db="EMBL/GenBank/DDBJ databases">
        <title>Draft genome of an Enterococcus thailandicus strain isolated from bovine feces.</title>
        <authorList>
            <person name="Beukers A.G."/>
            <person name="Zaheer R."/>
            <person name="Goji N."/>
            <person name="Cook S.R."/>
            <person name="Amoako K."/>
            <person name="Chaves A.V."/>
            <person name="Ward M.P."/>
            <person name="Mcallister T.A."/>
        </authorList>
    </citation>
    <scope>NUCLEOTIDE SEQUENCE [LARGE SCALE GENOMIC DNA]</scope>
    <source>
        <strain evidence="4 5">F0711D 46</strain>
    </source>
</reference>
<dbReference type="SMART" id="SM00421">
    <property type="entry name" value="HTH_LUXR"/>
    <property type="match status" value="1"/>
</dbReference>
<dbReference type="Pfam" id="PF00196">
    <property type="entry name" value="GerE"/>
    <property type="match status" value="1"/>
</dbReference>
<evidence type="ECO:0000256" key="1">
    <source>
        <dbReference type="ARBA" id="ARBA00023015"/>
    </source>
</evidence>
<comment type="caution">
    <text evidence="4">The sequence shown here is derived from an EMBL/GenBank/DDBJ whole genome shotgun (WGS) entry which is preliminary data.</text>
</comment>
<evidence type="ECO:0000256" key="2">
    <source>
        <dbReference type="ARBA" id="ARBA00023163"/>
    </source>
</evidence>
<dbReference type="EMBL" id="LWMN01000013">
    <property type="protein sequence ID" value="OAQ55472.1"/>
    <property type="molecule type" value="Genomic_DNA"/>
</dbReference>
<keyword evidence="2" id="KW-0804">Transcription</keyword>
<name>A0A179EQY2_ENTTH</name>
<dbReference type="InterPro" id="IPR000792">
    <property type="entry name" value="Tscrpt_reg_LuxR_C"/>
</dbReference>
<proteinExistence type="predicted"/>
<sequence length="245" mass="28693">METELLYEQQDYLNGWTIEHETYQCLYCDVTFQFEKIYPDLTTPSALQTAKGAITQHLRLAHGGPLHALLQLSRESLGLSESQYEIIQLFEKNLSDTVIAQRLGISPSTVRNHRFKLKEKERQAKRLTALMKLLPASGQTFISPHTGARMLDERYNITSAEQEKILQTYLDDNDFIQTFPSKEKRKIILLNYLTQKFDPKKNYSERAINDILKQHVEDFVSTRRYLIEYGFMQRTTDGKTYWLNQ</sequence>
<dbReference type="Gene3D" id="1.10.10.10">
    <property type="entry name" value="Winged helix-like DNA-binding domain superfamily/Winged helix DNA-binding domain"/>
    <property type="match status" value="1"/>
</dbReference>
<dbReference type="Proteomes" id="UP000078516">
    <property type="component" value="Unassembled WGS sequence"/>
</dbReference>
<dbReference type="RefSeq" id="WP_067483972.1">
    <property type="nucleotide sequence ID" value="NZ_BSWU01000007.1"/>
</dbReference>
<keyword evidence="5" id="KW-1185">Reference proteome</keyword>
<evidence type="ECO:0000259" key="3">
    <source>
        <dbReference type="SMART" id="SM00421"/>
    </source>
</evidence>
<dbReference type="GO" id="GO:0003677">
    <property type="term" value="F:DNA binding"/>
    <property type="evidence" value="ECO:0007669"/>
    <property type="project" value="InterPro"/>
</dbReference>
<dbReference type="GO" id="GO:0006355">
    <property type="term" value="P:regulation of DNA-templated transcription"/>
    <property type="evidence" value="ECO:0007669"/>
    <property type="project" value="InterPro"/>
</dbReference>
<dbReference type="Pfam" id="PF09860">
    <property type="entry name" value="DUF2087"/>
    <property type="match status" value="1"/>
</dbReference>
<evidence type="ECO:0000313" key="5">
    <source>
        <dbReference type="Proteomes" id="UP000078516"/>
    </source>
</evidence>
<dbReference type="AlphaFoldDB" id="A0A179EQY2"/>
<protein>
    <submittedName>
        <fullName evidence="4">LytTR family transcriptional regulator</fullName>
    </submittedName>
</protein>
<dbReference type="InterPro" id="IPR018656">
    <property type="entry name" value="DUF2087"/>
</dbReference>
<evidence type="ECO:0000313" key="4">
    <source>
        <dbReference type="EMBL" id="OAQ55472.1"/>
    </source>
</evidence>
<feature type="domain" description="HTH luxR-type" evidence="3">
    <location>
        <begin position="76"/>
        <end position="133"/>
    </location>
</feature>
<gene>
    <name evidence="4" type="ORF">A6E74_08240</name>
</gene>
<accession>A0A179EQY2</accession>
<dbReference type="InterPro" id="IPR036388">
    <property type="entry name" value="WH-like_DNA-bd_sf"/>
</dbReference>
<dbReference type="InterPro" id="IPR016032">
    <property type="entry name" value="Sig_transdc_resp-reg_C-effctor"/>
</dbReference>
<organism evidence="4 5">
    <name type="scientific">Enterococcus thailandicus</name>
    <dbReference type="NCBI Taxonomy" id="417368"/>
    <lineage>
        <taxon>Bacteria</taxon>
        <taxon>Bacillati</taxon>
        <taxon>Bacillota</taxon>
        <taxon>Bacilli</taxon>
        <taxon>Lactobacillales</taxon>
        <taxon>Enterococcaceae</taxon>
        <taxon>Enterococcus</taxon>
    </lineage>
</organism>
<keyword evidence="1" id="KW-0805">Transcription regulation</keyword>
<dbReference type="SUPFAM" id="SSF46894">
    <property type="entry name" value="C-terminal effector domain of the bipartite response regulators"/>
    <property type="match status" value="1"/>
</dbReference>